<organism evidence="3 4">
    <name type="scientific">Streptomyces marokkonensis</name>
    <dbReference type="NCBI Taxonomy" id="324855"/>
    <lineage>
        <taxon>Bacteria</taxon>
        <taxon>Bacillati</taxon>
        <taxon>Actinomycetota</taxon>
        <taxon>Actinomycetes</taxon>
        <taxon>Kitasatosporales</taxon>
        <taxon>Streptomycetaceae</taxon>
        <taxon>Streptomyces</taxon>
    </lineage>
</organism>
<comment type="caution">
    <text evidence="3">The sequence shown here is derived from an EMBL/GenBank/DDBJ whole genome shotgun (WGS) entry which is preliminary data.</text>
</comment>
<protein>
    <recommendedName>
        <fullName evidence="2">Histidine kinase/HSP90-like ATPase domain-containing protein</fullName>
    </recommendedName>
</protein>
<keyword evidence="1" id="KW-0418">Kinase</keyword>
<dbReference type="PANTHER" id="PTHR35526">
    <property type="entry name" value="ANTI-SIGMA-F FACTOR RSBW-RELATED"/>
    <property type="match status" value="1"/>
</dbReference>
<dbReference type="Gene3D" id="3.30.565.10">
    <property type="entry name" value="Histidine kinase-like ATPase, C-terminal domain"/>
    <property type="match status" value="1"/>
</dbReference>
<reference evidence="4" key="1">
    <citation type="journal article" date="2019" name="Int. J. Syst. Evol. Microbiol.">
        <title>The Global Catalogue of Microorganisms (GCM) 10K type strain sequencing project: providing services to taxonomists for standard genome sequencing and annotation.</title>
        <authorList>
            <consortium name="The Broad Institute Genomics Platform"/>
            <consortium name="The Broad Institute Genome Sequencing Center for Infectious Disease"/>
            <person name="Wu L."/>
            <person name="Ma J."/>
        </authorList>
    </citation>
    <scope>NUCLEOTIDE SEQUENCE [LARGE SCALE GENOMIC DNA]</scope>
    <source>
        <strain evidence="4">JCM 17027</strain>
    </source>
</reference>
<dbReference type="CDD" id="cd16936">
    <property type="entry name" value="HATPase_RsbW-like"/>
    <property type="match status" value="1"/>
</dbReference>
<dbReference type="InterPro" id="IPR003594">
    <property type="entry name" value="HATPase_dom"/>
</dbReference>
<dbReference type="InterPro" id="IPR050267">
    <property type="entry name" value="Anti-sigma-factor_SerPK"/>
</dbReference>
<keyword evidence="1" id="KW-0808">Transferase</keyword>
<proteinExistence type="predicted"/>
<dbReference type="Pfam" id="PF13581">
    <property type="entry name" value="HATPase_c_2"/>
    <property type="match status" value="1"/>
</dbReference>
<feature type="domain" description="Histidine kinase/HSP90-like ATPase" evidence="2">
    <location>
        <begin position="10"/>
        <end position="110"/>
    </location>
</feature>
<gene>
    <name evidence="3" type="ORF">GCM10022384_45110</name>
</gene>
<evidence type="ECO:0000313" key="4">
    <source>
        <dbReference type="Proteomes" id="UP001500034"/>
    </source>
</evidence>
<keyword evidence="4" id="KW-1185">Reference proteome</keyword>
<dbReference type="InterPro" id="IPR036890">
    <property type="entry name" value="HATPase_C_sf"/>
</dbReference>
<dbReference type="PANTHER" id="PTHR35526:SF3">
    <property type="entry name" value="ANTI-SIGMA-F FACTOR RSBW"/>
    <property type="match status" value="1"/>
</dbReference>
<evidence type="ECO:0000259" key="2">
    <source>
        <dbReference type="Pfam" id="PF13581"/>
    </source>
</evidence>
<dbReference type="Proteomes" id="UP001500034">
    <property type="component" value="Unassembled WGS sequence"/>
</dbReference>
<accession>A0ABP7R493</accession>
<dbReference type="EMBL" id="BAABCQ010000095">
    <property type="protein sequence ID" value="GAA3992345.1"/>
    <property type="molecule type" value="Genomic_DNA"/>
</dbReference>
<evidence type="ECO:0000313" key="3">
    <source>
        <dbReference type="EMBL" id="GAA3992345.1"/>
    </source>
</evidence>
<evidence type="ECO:0000256" key="1">
    <source>
        <dbReference type="ARBA" id="ARBA00022527"/>
    </source>
</evidence>
<name>A0ABP7R493_9ACTN</name>
<sequence>MVRSPYVVEFTAHEEEVAALRRKVRTRLEAWGLQGLVDEAQLCVSELVANVITHVGAGTPTTLALLMNGTFLRIEVHDPDTRALPTLIAADVQAEAGRGVALVDAVTDRWGVLLHADRKVTWCELATVPEARPESGRTPQAARAVALIDLYGAASPPIRSRSGRLGAAEAEETAILIITDLLHWLREQGRDTDEVLDRAQMRIDALEELSWEVHA</sequence>
<keyword evidence="1" id="KW-0723">Serine/threonine-protein kinase</keyword>
<dbReference type="RefSeq" id="WP_425587882.1">
    <property type="nucleotide sequence ID" value="NZ_BAABCQ010000095.1"/>
</dbReference>